<dbReference type="RefSeq" id="WP_340348138.1">
    <property type="nucleotide sequence ID" value="NZ_JBBKZT010000034.1"/>
</dbReference>
<dbReference type="EMBL" id="JBBKZT010000034">
    <property type="protein sequence ID" value="MEJ8852227.1"/>
    <property type="molecule type" value="Genomic_DNA"/>
</dbReference>
<reference evidence="1 2" key="1">
    <citation type="submission" date="2024-03" db="EMBL/GenBank/DDBJ databases">
        <title>Novel species of the genus Variovorax.</title>
        <authorList>
            <person name="Liu Q."/>
            <person name="Xin Y.-H."/>
        </authorList>
    </citation>
    <scope>NUCLEOTIDE SEQUENCE [LARGE SCALE GENOMIC DNA]</scope>
    <source>
        <strain evidence="1 2">KACC 18900</strain>
    </source>
</reference>
<evidence type="ECO:0000313" key="1">
    <source>
        <dbReference type="EMBL" id="MEJ8852227.1"/>
    </source>
</evidence>
<proteinExistence type="predicted"/>
<protein>
    <submittedName>
        <fullName evidence="1">Phage protein NinX family protein</fullName>
    </submittedName>
</protein>
<dbReference type="Pfam" id="PF10765">
    <property type="entry name" value="Phage_P22_NinX"/>
    <property type="match status" value="1"/>
</dbReference>
<comment type="caution">
    <text evidence="1">The sequence shown here is derived from an EMBL/GenBank/DDBJ whole genome shotgun (WGS) entry which is preliminary data.</text>
</comment>
<dbReference type="InterPro" id="IPR019701">
    <property type="entry name" value="Phage_P22_NinX"/>
</dbReference>
<organism evidence="1 2">
    <name type="scientific">Variovorax rhizosphaerae</name>
    <dbReference type="NCBI Taxonomy" id="1836200"/>
    <lineage>
        <taxon>Bacteria</taxon>
        <taxon>Pseudomonadati</taxon>
        <taxon>Pseudomonadota</taxon>
        <taxon>Betaproteobacteria</taxon>
        <taxon>Burkholderiales</taxon>
        <taxon>Comamonadaceae</taxon>
        <taxon>Variovorax</taxon>
    </lineage>
</organism>
<accession>A0ABU8WXG8</accession>
<dbReference type="Proteomes" id="UP001385892">
    <property type="component" value="Unassembled WGS sequence"/>
</dbReference>
<name>A0ABU8WXG8_9BURK</name>
<sequence>MKTAELTAAPLDYWVARSIGNSPVIRKVDGKAVCLVSWMPFEPSTAWSQGGPIVERHHVAIEWDNLKSCWIAKLVHIPRPGGVELFVSFGDTPLVAAMRALVQSRFGKDVYS</sequence>
<evidence type="ECO:0000313" key="2">
    <source>
        <dbReference type="Proteomes" id="UP001385892"/>
    </source>
</evidence>
<keyword evidence="2" id="KW-1185">Reference proteome</keyword>
<gene>
    <name evidence="1" type="ORF">WKW82_36750</name>
</gene>